<accession>A0ABS5Z0W4</accession>
<feature type="domain" description="GGDEF" evidence="3">
    <location>
        <begin position="347"/>
        <end position="471"/>
    </location>
</feature>
<feature type="chain" id="PRO_5045560158" evidence="2">
    <location>
        <begin position="20"/>
        <end position="480"/>
    </location>
</feature>
<evidence type="ECO:0000256" key="2">
    <source>
        <dbReference type="SAM" id="SignalP"/>
    </source>
</evidence>
<feature type="transmembrane region" description="Helical" evidence="1">
    <location>
        <begin position="155"/>
        <end position="179"/>
    </location>
</feature>
<feature type="transmembrane region" description="Helical" evidence="1">
    <location>
        <begin position="191"/>
        <end position="210"/>
    </location>
</feature>
<dbReference type="Proteomes" id="UP001519654">
    <property type="component" value="Unassembled WGS sequence"/>
</dbReference>
<dbReference type="PANTHER" id="PTHR46663:SF4">
    <property type="entry name" value="DIGUANYLATE CYCLASE DGCT-RELATED"/>
    <property type="match status" value="1"/>
</dbReference>
<keyword evidence="1" id="KW-0812">Transmembrane</keyword>
<feature type="signal peptide" evidence="2">
    <location>
        <begin position="1"/>
        <end position="19"/>
    </location>
</feature>
<feature type="transmembrane region" description="Helical" evidence="1">
    <location>
        <begin position="285"/>
        <end position="304"/>
    </location>
</feature>
<dbReference type="SMART" id="SM00267">
    <property type="entry name" value="GGDEF"/>
    <property type="match status" value="1"/>
</dbReference>
<dbReference type="Gene3D" id="3.30.70.270">
    <property type="match status" value="1"/>
</dbReference>
<gene>
    <name evidence="4" type="ORF">KOI35_38115</name>
</gene>
<dbReference type="SUPFAM" id="SSF55073">
    <property type="entry name" value="Nucleotide cyclase"/>
    <property type="match status" value="1"/>
</dbReference>
<dbReference type="CDD" id="cd01949">
    <property type="entry name" value="GGDEF"/>
    <property type="match status" value="1"/>
</dbReference>
<evidence type="ECO:0000313" key="4">
    <source>
        <dbReference type="EMBL" id="MBU2669344.1"/>
    </source>
</evidence>
<dbReference type="InterPro" id="IPR029787">
    <property type="entry name" value="Nucleotide_cyclase"/>
</dbReference>
<protein>
    <submittedName>
        <fullName evidence="4">GGDEF domain-containing protein</fullName>
    </submittedName>
</protein>
<feature type="transmembrane region" description="Helical" evidence="1">
    <location>
        <begin position="30"/>
        <end position="50"/>
    </location>
</feature>
<proteinExistence type="predicted"/>
<reference evidence="4 5" key="1">
    <citation type="submission" date="2021-06" db="EMBL/GenBank/DDBJ databases">
        <title>Actinoplanes lichenicola sp. nov., and Actinoplanes ovalisporus sp. nov., isolated from lichen in Thailand.</title>
        <authorList>
            <person name="Saeng-In P."/>
            <person name="Kanchanasin P."/>
            <person name="Yuki M."/>
            <person name="Kudo T."/>
            <person name="Ohkuma M."/>
            <person name="Phongsopitanun W."/>
            <person name="Tanasupawat S."/>
        </authorList>
    </citation>
    <scope>NUCLEOTIDE SEQUENCE [LARGE SCALE GENOMIC DNA]</scope>
    <source>
        <strain evidence="4 5">NBRC 110975</strain>
    </source>
</reference>
<evidence type="ECO:0000256" key="1">
    <source>
        <dbReference type="SAM" id="Phobius"/>
    </source>
</evidence>
<dbReference type="RefSeq" id="WP_215793854.1">
    <property type="nucleotide sequence ID" value="NZ_JAHKKG010000014.1"/>
</dbReference>
<keyword evidence="5" id="KW-1185">Reference proteome</keyword>
<dbReference type="EMBL" id="JAHKKG010000014">
    <property type="protein sequence ID" value="MBU2669344.1"/>
    <property type="molecule type" value="Genomic_DNA"/>
</dbReference>
<evidence type="ECO:0000259" key="3">
    <source>
        <dbReference type="PROSITE" id="PS50887"/>
    </source>
</evidence>
<feature type="transmembrane region" description="Helical" evidence="1">
    <location>
        <begin position="95"/>
        <end position="113"/>
    </location>
</feature>
<feature type="transmembrane region" description="Helical" evidence="1">
    <location>
        <begin position="125"/>
        <end position="143"/>
    </location>
</feature>
<sequence>MLVALCVAYAVTMAGIVVAAATQAVPVDHVTGPVMIAMGIVAVVWSVRAARDRTQDAAIRRTWWILTAAQCLALSVPLLFLFLTGARPFPQPGDAAHMAFALTLFVALQSHPLPEATRRERWKAVLDSITVALGASMVLWYIVIGPALAPGGASVRVVIAAAAYPVVDLLVLFAFARVLMRGTDRAARRPLLMLGTGVFALFVGDAYLGYSQAHETLVVRTPWQFACWLTMHWMLASGAVEQGRRSRGAGDADLRRGGLATKLPYIAIGIGYALMAVATVRQGQLFPWTGLVLGSMGITAIVVVRQMLAQNESDEAASTDALTGIANRARLHRELASALYRAGRAGRAVGVLLIDLNGFKPINDTLGHQAGDQLLVAVAEAMRRAVRGDDLAGRLGGDEFAVILRSVAGEDEAAGVARRISEALTPLIGASIGVAVSAPGADSPDDVLHRADVAMYHAKRRGEPYELWHDDLEVSPPSAA</sequence>
<keyword evidence="1" id="KW-0472">Membrane</keyword>
<name>A0ABS5Z0W4_9ACTN</name>
<dbReference type="InterPro" id="IPR052163">
    <property type="entry name" value="DGC-Regulatory_Protein"/>
</dbReference>
<feature type="transmembrane region" description="Helical" evidence="1">
    <location>
        <begin position="62"/>
        <end position="83"/>
    </location>
</feature>
<organism evidence="4 5">
    <name type="scientific">Paractinoplanes bogorensis</name>
    <dbReference type="NCBI Taxonomy" id="1610840"/>
    <lineage>
        <taxon>Bacteria</taxon>
        <taxon>Bacillati</taxon>
        <taxon>Actinomycetota</taxon>
        <taxon>Actinomycetes</taxon>
        <taxon>Micromonosporales</taxon>
        <taxon>Micromonosporaceae</taxon>
        <taxon>Paractinoplanes</taxon>
    </lineage>
</organism>
<feature type="transmembrane region" description="Helical" evidence="1">
    <location>
        <begin position="222"/>
        <end position="240"/>
    </location>
</feature>
<feature type="transmembrane region" description="Helical" evidence="1">
    <location>
        <begin position="261"/>
        <end position="279"/>
    </location>
</feature>
<dbReference type="InterPro" id="IPR043128">
    <property type="entry name" value="Rev_trsase/Diguanyl_cyclase"/>
</dbReference>
<keyword evidence="2" id="KW-0732">Signal</keyword>
<dbReference type="PANTHER" id="PTHR46663">
    <property type="entry name" value="DIGUANYLATE CYCLASE DGCT-RELATED"/>
    <property type="match status" value="1"/>
</dbReference>
<comment type="caution">
    <text evidence="4">The sequence shown here is derived from an EMBL/GenBank/DDBJ whole genome shotgun (WGS) entry which is preliminary data.</text>
</comment>
<dbReference type="Pfam" id="PF00990">
    <property type="entry name" value="GGDEF"/>
    <property type="match status" value="1"/>
</dbReference>
<evidence type="ECO:0000313" key="5">
    <source>
        <dbReference type="Proteomes" id="UP001519654"/>
    </source>
</evidence>
<dbReference type="NCBIfam" id="TIGR00254">
    <property type="entry name" value="GGDEF"/>
    <property type="match status" value="1"/>
</dbReference>
<dbReference type="PROSITE" id="PS50887">
    <property type="entry name" value="GGDEF"/>
    <property type="match status" value="1"/>
</dbReference>
<dbReference type="InterPro" id="IPR000160">
    <property type="entry name" value="GGDEF_dom"/>
</dbReference>
<keyword evidence="1" id="KW-1133">Transmembrane helix</keyword>